<dbReference type="AlphaFoldDB" id="A0A8H6G609"/>
<accession>A0A8H6G609</accession>
<reference evidence="1 2" key="1">
    <citation type="journal article" date="2020" name="Genomics">
        <title>Complete, high-quality genomes from long-read metagenomic sequencing of two wolf lichen thalli reveals enigmatic genome architecture.</title>
        <authorList>
            <person name="McKenzie S.K."/>
            <person name="Walston R.F."/>
            <person name="Allen J.L."/>
        </authorList>
    </citation>
    <scope>NUCLEOTIDE SEQUENCE [LARGE SCALE GENOMIC DNA]</scope>
    <source>
        <strain evidence="1">WasteWater2</strain>
    </source>
</reference>
<name>A0A8H6G609_9LECA</name>
<dbReference type="RefSeq" id="XP_037170477.1">
    <property type="nucleotide sequence ID" value="XM_037302970.1"/>
</dbReference>
<dbReference type="GeneID" id="59282702"/>
<dbReference type="EMBL" id="JACCJC010000002">
    <property type="protein sequence ID" value="KAF6241229.1"/>
    <property type="molecule type" value="Genomic_DNA"/>
</dbReference>
<organism evidence="1 2">
    <name type="scientific">Letharia columbiana</name>
    <dbReference type="NCBI Taxonomy" id="112416"/>
    <lineage>
        <taxon>Eukaryota</taxon>
        <taxon>Fungi</taxon>
        <taxon>Dikarya</taxon>
        <taxon>Ascomycota</taxon>
        <taxon>Pezizomycotina</taxon>
        <taxon>Lecanoromycetes</taxon>
        <taxon>OSLEUM clade</taxon>
        <taxon>Lecanoromycetidae</taxon>
        <taxon>Lecanorales</taxon>
        <taxon>Lecanorineae</taxon>
        <taxon>Parmeliaceae</taxon>
        <taxon>Letharia</taxon>
    </lineage>
</organism>
<sequence>MPGGRFAFKDLMIDGENNESDANAKEEAFGDEGAFNVLDDTDCRHANEANGFTVIQAKTRCDTKS</sequence>
<keyword evidence="2" id="KW-1185">Reference proteome</keyword>
<evidence type="ECO:0000313" key="1">
    <source>
        <dbReference type="EMBL" id="KAF6241229.1"/>
    </source>
</evidence>
<protein>
    <submittedName>
        <fullName evidence="1">Uncharacterized protein</fullName>
    </submittedName>
</protein>
<evidence type="ECO:0000313" key="2">
    <source>
        <dbReference type="Proteomes" id="UP000578531"/>
    </source>
</evidence>
<proteinExistence type="predicted"/>
<gene>
    <name evidence="1" type="ORF">HO173_001024</name>
</gene>
<dbReference type="Proteomes" id="UP000578531">
    <property type="component" value="Unassembled WGS sequence"/>
</dbReference>
<comment type="caution">
    <text evidence="1">The sequence shown here is derived from an EMBL/GenBank/DDBJ whole genome shotgun (WGS) entry which is preliminary data.</text>
</comment>